<dbReference type="CDD" id="cd00096">
    <property type="entry name" value="Ig"/>
    <property type="match status" value="1"/>
</dbReference>
<dbReference type="InterPro" id="IPR013098">
    <property type="entry name" value="Ig_I-set"/>
</dbReference>
<evidence type="ECO:0000259" key="4">
    <source>
        <dbReference type="PROSITE" id="PS50853"/>
    </source>
</evidence>
<dbReference type="FunFam" id="2.60.40.10:FF:000031">
    <property type="entry name" value="Myosin-binding protein C, slow type"/>
    <property type="match status" value="1"/>
</dbReference>
<organism evidence="5 6">
    <name type="scientific">Ooceraea biroi</name>
    <name type="common">Clonal raider ant</name>
    <name type="synonym">Cerapachys biroi</name>
    <dbReference type="NCBI Taxonomy" id="2015173"/>
    <lineage>
        <taxon>Eukaryota</taxon>
        <taxon>Metazoa</taxon>
        <taxon>Ecdysozoa</taxon>
        <taxon>Arthropoda</taxon>
        <taxon>Hexapoda</taxon>
        <taxon>Insecta</taxon>
        <taxon>Pterygota</taxon>
        <taxon>Neoptera</taxon>
        <taxon>Endopterygota</taxon>
        <taxon>Hymenoptera</taxon>
        <taxon>Apocrita</taxon>
        <taxon>Aculeata</taxon>
        <taxon>Formicoidea</taxon>
        <taxon>Formicidae</taxon>
        <taxon>Dorylinae</taxon>
        <taxon>Ooceraea</taxon>
    </lineage>
</organism>
<dbReference type="InterPro" id="IPR050964">
    <property type="entry name" value="Striated_Muscle_Regulatory"/>
</dbReference>
<gene>
    <name evidence="5" type="ORF">DMN91_006453</name>
</gene>
<dbReference type="AlphaFoldDB" id="A0A3L8DPB2"/>
<dbReference type="PROSITE" id="PS50835">
    <property type="entry name" value="IG_LIKE"/>
    <property type="match status" value="2"/>
</dbReference>
<dbReference type="OrthoDB" id="6107607at2759"/>
<keyword evidence="2" id="KW-0393">Immunoglobulin domain</keyword>
<dbReference type="CDD" id="cd00063">
    <property type="entry name" value="FN3"/>
    <property type="match status" value="1"/>
</dbReference>
<dbReference type="InterPro" id="IPR036116">
    <property type="entry name" value="FN3_sf"/>
</dbReference>
<dbReference type="InterPro" id="IPR036179">
    <property type="entry name" value="Ig-like_dom_sf"/>
</dbReference>
<evidence type="ECO:0008006" key="7">
    <source>
        <dbReference type="Google" id="ProtNLM"/>
    </source>
</evidence>
<dbReference type="PANTHER" id="PTHR13817:SF167">
    <property type="entry name" value="MYOMESIN AND MYOSIN BINDING PROTEIN"/>
    <property type="match status" value="1"/>
</dbReference>
<dbReference type="Gene3D" id="2.60.40.10">
    <property type="entry name" value="Immunoglobulins"/>
    <property type="match status" value="3"/>
</dbReference>
<dbReference type="InterPro" id="IPR003599">
    <property type="entry name" value="Ig_sub"/>
</dbReference>
<reference evidence="5 6" key="1">
    <citation type="journal article" date="2018" name="Genome Res.">
        <title>The genomic architecture and molecular evolution of ant odorant receptors.</title>
        <authorList>
            <person name="McKenzie S.K."/>
            <person name="Kronauer D.J.C."/>
        </authorList>
    </citation>
    <scope>NUCLEOTIDE SEQUENCE [LARGE SCALE GENOMIC DNA]</scope>
    <source>
        <strain evidence="5">Clonal line C1</strain>
    </source>
</reference>
<evidence type="ECO:0000256" key="2">
    <source>
        <dbReference type="ARBA" id="ARBA00023319"/>
    </source>
</evidence>
<feature type="domain" description="Ig-like" evidence="3">
    <location>
        <begin position="139"/>
        <end position="227"/>
    </location>
</feature>
<dbReference type="EMBL" id="QOIP01000006">
    <property type="protein sequence ID" value="RLU22073.1"/>
    <property type="molecule type" value="Genomic_DNA"/>
</dbReference>
<dbReference type="GO" id="GO:0009653">
    <property type="term" value="P:anatomical structure morphogenesis"/>
    <property type="evidence" value="ECO:0007669"/>
    <property type="project" value="UniProtKB-ARBA"/>
</dbReference>
<dbReference type="InterPro" id="IPR003598">
    <property type="entry name" value="Ig_sub2"/>
</dbReference>
<dbReference type="InterPro" id="IPR007110">
    <property type="entry name" value="Ig-like_dom"/>
</dbReference>
<dbReference type="FunFam" id="2.60.40.10:FF:000612">
    <property type="entry name" value="palladin isoform X1"/>
    <property type="match status" value="1"/>
</dbReference>
<dbReference type="PRINTS" id="PR00014">
    <property type="entry name" value="FNTYPEIII"/>
</dbReference>
<evidence type="ECO:0000256" key="1">
    <source>
        <dbReference type="ARBA" id="ARBA00022737"/>
    </source>
</evidence>
<feature type="domain" description="Ig-like" evidence="3">
    <location>
        <begin position="232"/>
        <end position="325"/>
    </location>
</feature>
<protein>
    <recommendedName>
        <fullName evidence="7">Titin</fullName>
    </recommendedName>
</protein>
<dbReference type="SMART" id="SM00408">
    <property type="entry name" value="IGc2"/>
    <property type="match status" value="2"/>
</dbReference>
<comment type="caution">
    <text evidence="5">The sequence shown here is derived from an EMBL/GenBank/DDBJ whole genome shotgun (WGS) entry which is preliminary data.</text>
</comment>
<dbReference type="SUPFAM" id="SSF48726">
    <property type="entry name" value="Immunoglobulin"/>
    <property type="match status" value="2"/>
</dbReference>
<evidence type="ECO:0000313" key="6">
    <source>
        <dbReference type="Proteomes" id="UP000279307"/>
    </source>
</evidence>
<name>A0A3L8DPB2_OOCBI</name>
<dbReference type="InterPro" id="IPR013783">
    <property type="entry name" value="Ig-like_fold"/>
</dbReference>
<evidence type="ECO:0000259" key="3">
    <source>
        <dbReference type="PROSITE" id="PS50835"/>
    </source>
</evidence>
<dbReference type="Proteomes" id="UP000279307">
    <property type="component" value="Chromosome 6"/>
</dbReference>
<dbReference type="SMART" id="SM00060">
    <property type="entry name" value="FN3"/>
    <property type="match status" value="1"/>
</dbReference>
<keyword evidence="1" id="KW-0677">Repeat</keyword>
<dbReference type="PANTHER" id="PTHR13817">
    <property type="entry name" value="TITIN"/>
    <property type="match status" value="1"/>
</dbReference>
<dbReference type="Pfam" id="PF00041">
    <property type="entry name" value="fn3"/>
    <property type="match status" value="1"/>
</dbReference>
<feature type="domain" description="Fibronectin type-III" evidence="4">
    <location>
        <begin position="32"/>
        <end position="132"/>
    </location>
</feature>
<dbReference type="Pfam" id="PF07679">
    <property type="entry name" value="I-set"/>
    <property type="match status" value="2"/>
</dbReference>
<dbReference type="GO" id="GO:0030154">
    <property type="term" value="P:cell differentiation"/>
    <property type="evidence" value="ECO:0007669"/>
    <property type="project" value="UniProtKB-ARBA"/>
</dbReference>
<dbReference type="SUPFAM" id="SSF49265">
    <property type="entry name" value="Fibronectin type III"/>
    <property type="match status" value="1"/>
</dbReference>
<proteinExistence type="predicted"/>
<dbReference type="SMART" id="SM00409">
    <property type="entry name" value="IG"/>
    <property type="match status" value="2"/>
</dbReference>
<sequence>MGNATTKDYSKSTYVGTSLRKARWDGPGLPAPPGKPILISGTNETQPDIVAIRWERSSSNGGSAIVGYLVEHRRLGSPHWIRSSPGLCAFPELTLSGLEPGWRYQFRVRAQNALGFSRPSEISEPLTVTLQKPSAACAPRFDLELKDTTALENEQAEFVVQFSGVPLPKISWFKDGFEIFSSRRTRIITDNGKSVLLIHQTALNDEGEIKCTATNRAGHVATRAKLILEASPRIRLPRQYEDGLLFEQDETIRLKVSLAGKPSPIVTWYHDGELISKDIRHVFEVMDGESVLKIPDAKRNDRGEYIVKATNKLGEDSASFLVTVTGNSIAVNADARFSLFLNIKL</sequence>
<dbReference type="PROSITE" id="PS50853">
    <property type="entry name" value="FN3"/>
    <property type="match status" value="1"/>
</dbReference>
<evidence type="ECO:0000313" key="5">
    <source>
        <dbReference type="EMBL" id="RLU22073.1"/>
    </source>
</evidence>
<accession>A0A3L8DPB2</accession>
<dbReference type="InterPro" id="IPR003961">
    <property type="entry name" value="FN3_dom"/>
</dbReference>